<keyword evidence="2" id="KW-0830">Ubiquinone</keyword>
<evidence type="ECO:0000256" key="1">
    <source>
        <dbReference type="SAM" id="MobiDB-lite"/>
    </source>
</evidence>
<evidence type="ECO:0000313" key="2">
    <source>
        <dbReference type="EMBL" id="PSC71759.1"/>
    </source>
</evidence>
<protein>
    <submittedName>
        <fullName evidence="2">Ubiquinone biosynthesis</fullName>
    </submittedName>
</protein>
<dbReference type="GO" id="GO:0008682">
    <property type="term" value="F:3-demethoxyubiquinol 3-hydroxylase activity"/>
    <property type="evidence" value="ECO:0007669"/>
    <property type="project" value="TreeGrafter"/>
</dbReference>
<dbReference type="PANTHER" id="PTHR11237:SF4">
    <property type="entry name" value="5-DEMETHOXYUBIQUINONE HYDROXYLASE, MITOCHONDRIAL"/>
    <property type="match status" value="1"/>
</dbReference>
<feature type="region of interest" description="Disordered" evidence="1">
    <location>
        <begin position="25"/>
        <end position="49"/>
    </location>
</feature>
<dbReference type="OrthoDB" id="275371at2759"/>
<evidence type="ECO:0000313" key="3">
    <source>
        <dbReference type="Proteomes" id="UP000239649"/>
    </source>
</evidence>
<dbReference type="EMBL" id="LHPF02000013">
    <property type="protein sequence ID" value="PSC71759.1"/>
    <property type="molecule type" value="Genomic_DNA"/>
</dbReference>
<gene>
    <name evidence="2" type="ORF">C2E20_4871</name>
</gene>
<dbReference type="GO" id="GO:0006744">
    <property type="term" value="P:ubiquinone biosynthetic process"/>
    <property type="evidence" value="ECO:0007669"/>
    <property type="project" value="InterPro"/>
</dbReference>
<dbReference type="Pfam" id="PF03232">
    <property type="entry name" value="COQ7"/>
    <property type="match status" value="1"/>
</dbReference>
<dbReference type="InterPro" id="IPR011566">
    <property type="entry name" value="Ubq_synth_Coq7"/>
</dbReference>
<dbReference type="STRING" id="554055.A0A2P6VCF0"/>
<dbReference type="Proteomes" id="UP000239649">
    <property type="component" value="Unassembled WGS sequence"/>
</dbReference>
<accession>A0A2P6VCF0</accession>
<dbReference type="GO" id="GO:0005743">
    <property type="term" value="C:mitochondrial inner membrane"/>
    <property type="evidence" value="ECO:0007669"/>
    <property type="project" value="TreeGrafter"/>
</dbReference>
<dbReference type="AlphaFoldDB" id="A0A2P6VCF0"/>
<keyword evidence="3" id="KW-1185">Reference proteome</keyword>
<dbReference type="PANTHER" id="PTHR11237">
    <property type="entry name" value="COENZYME Q10 BIOSYNTHESIS PROTEIN 7"/>
    <property type="match status" value="1"/>
</dbReference>
<reference evidence="2 3" key="1">
    <citation type="journal article" date="2018" name="Plant J.">
        <title>Genome sequences of Chlorella sorokiniana UTEX 1602 and Micractinium conductrix SAG 241.80: implications to maltose excretion by a green alga.</title>
        <authorList>
            <person name="Arriola M.B."/>
            <person name="Velmurugan N."/>
            <person name="Zhang Y."/>
            <person name="Plunkett M.H."/>
            <person name="Hondzo H."/>
            <person name="Barney B.M."/>
        </authorList>
    </citation>
    <scope>NUCLEOTIDE SEQUENCE [LARGE SCALE GENOMIC DNA]</scope>
    <source>
        <strain evidence="2 3">SAG 241.80</strain>
    </source>
</reference>
<organism evidence="2 3">
    <name type="scientific">Micractinium conductrix</name>
    <dbReference type="NCBI Taxonomy" id="554055"/>
    <lineage>
        <taxon>Eukaryota</taxon>
        <taxon>Viridiplantae</taxon>
        <taxon>Chlorophyta</taxon>
        <taxon>core chlorophytes</taxon>
        <taxon>Trebouxiophyceae</taxon>
        <taxon>Chlorellales</taxon>
        <taxon>Chlorellaceae</taxon>
        <taxon>Chlorella clade</taxon>
        <taxon>Micractinium</taxon>
    </lineage>
</organism>
<name>A0A2P6VCF0_9CHLO</name>
<proteinExistence type="predicted"/>
<sequence length="244" mass="25117">MPTRQAALRSPALRCEAVLAAWSSRAASSQASSSTGADKDAAAAARPDTDAAAASGSAAAAAGGAPPAHPLLQRILRTDLAAEEAAAALYRGQQLVLGRRPDLASFQQREEAHAAELRRLAPQHRARPSLLGPALRAGFWALGAAAAVAPRPLGAAVVAGLQDALTDLCNEQLRTLREQGLAEAAPQVRQTVRAMRDEARDVEGAPPVPDVLALQRINELSAPEALAAAVKLGARAVLDLAGRV</sequence>
<comment type="caution">
    <text evidence="2">The sequence shown here is derived from an EMBL/GenBank/DDBJ whole genome shotgun (WGS) entry which is preliminary data.</text>
</comment>